<dbReference type="EMBL" id="CP039543">
    <property type="protein sequence ID" value="QJT09651.1"/>
    <property type="molecule type" value="Genomic_DNA"/>
</dbReference>
<sequence length="120" mass="12930">MAQHRGGRKNMHAPLRIFTGIVCPVSTKKDGSVADVVLACAGERDVRIHMDAKGKRLVHAALSGGRGSLVHVLGWLQQSSKDDASGGGVRLHVHRFELFSGAGPESKPKPFPDQETVERK</sequence>
<feature type="region of interest" description="Disordered" evidence="1">
    <location>
        <begin position="101"/>
        <end position="120"/>
    </location>
</feature>
<name>A0ABX6NHA5_9BACT</name>
<evidence type="ECO:0000313" key="3">
    <source>
        <dbReference type="Proteomes" id="UP000503251"/>
    </source>
</evidence>
<feature type="compositionally biased region" description="Basic and acidic residues" evidence="1">
    <location>
        <begin position="106"/>
        <end position="120"/>
    </location>
</feature>
<evidence type="ECO:0000313" key="2">
    <source>
        <dbReference type="EMBL" id="QJT09651.1"/>
    </source>
</evidence>
<dbReference type="Proteomes" id="UP000503251">
    <property type="component" value="Chromosome"/>
</dbReference>
<protein>
    <submittedName>
        <fullName evidence="2">Uncharacterized protein</fullName>
    </submittedName>
</protein>
<proteinExistence type="predicted"/>
<reference evidence="2 3" key="1">
    <citation type="submission" date="2019-04" db="EMBL/GenBank/DDBJ databases">
        <title>Isolation and culture of sulfate reducing bacteria from the cold seep of the South China Sea.</title>
        <authorList>
            <person name="Sun C."/>
            <person name="Liu R."/>
        </authorList>
    </citation>
    <scope>NUCLEOTIDE SEQUENCE [LARGE SCALE GENOMIC DNA]</scope>
    <source>
        <strain evidence="2 3">CS1</strain>
    </source>
</reference>
<organism evidence="2 3">
    <name type="scientific">Oceanidesulfovibrio marinus</name>
    <dbReference type="NCBI Taxonomy" id="370038"/>
    <lineage>
        <taxon>Bacteria</taxon>
        <taxon>Pseudomonadati</taxon>
        <taxon>Thermodesulfobacteriota</taxon>
        <taxon>Desulfovibrionia</taxon>
        <taxon>Desulfovibrionales</taxon>
        <taxon>Desulfovibrionaceae</taxon>
        <taxon>Oceanidesulfovibrio</taxon>
    </lineage>
</organism>
<gene>
    <name evidence="2" type="ORF">E8L03_12205</name>
</gene>
<keyword evidence="3" id="KW-1185">Reference proteome</keyword>
<accession>A0ABX6NHA5</accession>
<dbReference type="RefSeq" id="WP_171267506.1">
    <property type="nucleotide sequence ID" value="NZ_CP039543.1"/>
</dbReference>
<evidence type="ECO:0000256" key="1">
    <source>
        <dbReference type="SAM" id="MobiDB-lite"/>
    </source>
</evidence>